<gene>
    <name evidence="2" type="ORF">H4R20_002639</name>
</gene>
<proteinExistence type="predicted"/>
<dbReference type="EMBL" id="JANBUO010000441">
    <property type="protein sequence ID" value="KAJ2804091.1"/>
    <property type="molecule type" value="Genomic_DNA"/>
</dbReference>
<sequence>LTTLSDPIMFTNRRSLSEPDLPDVVMRHSPTLRAANPAIKLEEELKVARILVPKYSGDANKEMISSETWSSIFLQKMQKMRSSFDQCYAQAALLELLTGQAFECLQSADFDTVDAMVEHLCSTFKRPHFQLALIKRMQSGEAFIGCTRDNVIMRLKHILRELGDHIGGLVSLAQATEMMFPTEWHLQKVDSQNLSTEQYQGALLAIAEDLAIHHDVAPKLFGKAKATEGKASMAQPDVAKPAKNTGVADGGPSHSQRRKAARKKREKALEEENAKLKQQVAANKSASHMGKD</sequence>
<keyword evidence="3" id="KW-1185">Reference proteome</keyword>
<feature type="compositionally biased region" description="Basic residues" evidence="1">
    <location>
        <begin position="255"/>
        <end position="266"/>
    </location>
</feature>
<feature type="region of interest" description="Disordered" evidence="1">
    <location>
        <begin position="231"/>
        <end position="292"/>
    </location>
</feature>
<comment type="caution">
    <text evidence="2">The sequence shown here is derived from an EMBL/GenBank/DDBJ whole genome shotgun (WGS) entry which is preliminary data.</text>
</comment>
<evidence type="ECO:0000313" key="3">
    <source>
        <dbReference type="Proteomes" id="UP001140094"/>
    </source>
</evidence>
<feature type="non-terminal residue" evidence="2">
    <location>
        <position position="1"/>
    </location>
</feature>
<dbReference type="OrthoDB" id="5534973at2759"/>
<evidence type="ECO:0000313" key="2">
    <source>
        <dbReference type="EMBL" id="KAJ2804091.1"/>
    </source>
</evidence>
<reference evidence="2" key="1">
    <citation type="submission" date="2022-07" db="EMBL/GenBank/DDBJ databases">
        <title>Phylogenomic reconstructions and comparative analyses of Kickxellomycotina fungi.</title>
        <authorList>
            <person name="Reynolds N.K."/>
            <person name="Stajich J.E."/>
            <person name="Barry K."/>
            <person name="Grigoriev I.V."/>
            <person name="Crous P."/>
            <person name="Smith M.E."/>
        </authorList>
    </citation>
    <scope>NUCLEOTIDE SEQUENCE</scope>
    <source>
        <strain evidence="2">NRRL 1565</strain>
    </source>
</reference>
<evidence type="ECO:0000256" key="1">
    <source>
        <dbReference type="SAM" id="MobiDB-lite"/>
    </source>
</evidence>
<protein>
    <submittedName>
        <fullName evidence="2">Uncharacterized protein</fullName>
    </submittedName>
</protein>
<dbReference type="AlphaFoldDB" id="A0A9W8HV47"/>
<name>A0A9W8HV47_9FUNG</name>
<organism evidence="2 3">
    <name type="scientific">Coemansia guatemalensis</name>
    <dbReference type="NCBI Taxonomy" id="2761395"/>
    <lineage>
        <taxon>Eukaryota</taxon>
        <taxon>Fungi</taxon>
        <taxon>Fungi incertae sedis</taxon>
        <taxon>Zoopagomycota</taxon>
        <taxon>Kickxellomycotina</taxon>
        <taxon>Kickxellomycetes</taxon>
        <taxon>Kickxellales</taxon>
        <taxon>Kickxellaceae</taxon>
        <taxon>Coemansia</taxon>
    </lineage>
</organism>
<accession>A0A9W8HV47</accession>
<dbReference type="Proteomes" id="UP001140094">
    <property type="component" value="Unassembled WGS sequence"/>
</dbReference>